<dbReference type="EMBL" id="DQ646870">
    <property type="protein sequence ID" value="ABG37008.1"/>
    <property type="molecule type" value="mRNA"/>
</dbReference>
<evidence type="ECO:0000256" key="4">
    <source>
        <dbReference type="ARBA" id="ARBA00022606"/>
    </source>
</evidence>
<evidence type="ECO:0000256" key="7">
    <source>
        <dbReference type="ARBA" id="ARBA00022989"/>
    </source>
</evidence>
<feature type="region of interest" description="Disordered" evidence="16">
    <location>
        <begin position="352"/>
        <end position="373"/>
    </location>
</feature>
<dbReference type="GO" id="GO:0004930">
    <property type="term" value="F:G protein-coupled receptor activity"/>
    <property type="evidence" value="ECO:0007669"/>
    <property type="project" value="UniProtKB-KW"/>
</dbReference>
<keyword evidence="3" id="KW-0597">Phosphoprotein</keyword>
<keyword evidence="10 15" id="KW-0472">Membrane</keyword>
<evidence type="ECO:0000256" key="13">
    <source>
        <dbReference type="ARBA" id="ARBA00023224"/>
    </source>
</evidence>
<dbReference type="InterPro" id="IPR001391">
    <property type="entry name" value="Opsin_lateye"/>
</dbReference>
<evidence type="ECO:0000256" key="14">
    <source>
        <dbReference type="ARBA" id="ARBA00023305"/>
    </source>
</evidence>
<proteinExistence type="evidence at transcript level"/>
<dbReference type="PRINTS" id="PR00237">
    <property type="entry name" value="GPCRRHODOPSN"/>
</dbReference>
<evidence type="ECO:0000256" key="15">
    <source>
        <dbReference type="RuleBase" id="RU004951"/>
    </source>
</evidence>
<accession>A1XRC5</accession>
<dbReference type="InterPro" id="IPR050125">
    <property type="entry name" value="GPCR_opsins"/>
</dbReference>
<evidence type="ECO:0000256" key="11">
    <source>
        <dbReference type="ARBA" id="ARBA00023157"/>
    </source>
</evidence>
<evidence type="ECO:0000256" key="3">
    <source>
        <dbReference type="ARBA" id="ARBA00022553"/>
    </source>
</evidence>
<dbReference type="GO" id="GO:0016020">
    <property type="term" value="C:membrane"/>
    <property type="evidence" value="ECO:0007669"/>
    <property type="project" value="UniProtKB-SubCell"/>
</dbReference>
<feature type="transmembrane region" description="Helical" evidence="15">
    <location>
        <begin position="217"/>
        <end position="240"/>
    </location>
</feature>
<keyword evidence="4 15" id="KW-0716">Sensory transduction</keyword>
<keyword evidence="7 15" id="KW-1133">Transmembrane helix</keyword>
<keyword evidence="9 15" id="KW-0297">G-protein coupled receptor</keyword>
<feature type="domain" description="G-protein coupled receptors family 1 profile" evidence="17">
    <location>
        <begin position="65"/>
        <end position="329"/>
    </location>
</feature>
<feature type="transmembrane region" description="Helical" evidence="15">
    <location>
        <begin position="85"/>
        <end position="110"/>
    </location>
</feature>
<comment type="subcellular location">
    <subcellularLocation>
        <location evidence="1 15">Membrane</location>
        <topology evidence="1 15">Multi-pass membrane protein</topology>
    </subcellularLocation>
</comment>
<organism evidence="18">
    <name type="scientific">Neogonodactylus oerstedii</name>
    <name type="common">Mantis shrimp</name>
    <name type="synonym">Gonodactylus oerstedii</name>
    <dbReference type="NCBI Taxonomy" id="85128"/>
    <lineage>
        <taxon>Eukaryota</taxon>
        <taxon>Metazoa</taxon>
        <taxon>Ecdysozoa</taxon>
        <taxon>Arthropoda</taxon>
        <taxon>Crustacea</taxon>
        <taxon>Multicrustacea</taxon>
        <taxon>Malacostraca</taxon>
        <taxon>Eumalacostraca</taxon>
        <taxon>Hoplocarida</taxon>
        <taxon>Stomatopoda</taxon>
        <taxon>Gonodactylidae</taxon>
        <taxon>Neogonodactylus</taxon>
    </lineage>
</organism>
<dbReference type="GO" id="GO:0009881">
    <property type="term" value="F:photoreceptor activity"/>
    <property type="evidence" value="ECO:0007669"/>
    <property type="project" value="UniProtKB-KW"/>
</dbReference>
<keyword evidence="12 15" id="KW-0675">Receptor</keyword>
<keyword evidence="6 15" id="KW-0681">Retinal protein</keyword>
<dbReference type="InterPro" id="IPR001760">
    <property type="entry name" value="Opsin"/>
</dbReference>
<reference evidence="18" key="2">
    <citation type="journal article" date="2007" name="Mol. Biol. Evol.">
        <title>Molecular characterization of crustacean visual pigments and the evolution of pancrustacean opsins.</title>
        <authorList>
            <person name="Porter M.L."/>
            <person name="Cronin T.W."/>
            <person name="McClellan D.A."/>
            <person name="Crandall K.A."/>
        </authorList>
    </citation>
    <scope>NUCLEOTIDE SEQUENCE</scope>
</reference>
<dbReference type="PROSITE" id="PS50262">
    <property type="entry name" value="G_PROTEIN_RECEP_F1_2"/>
    <property type="match status" value="1"/>
</dbReference>
<reference evidence="18" key="1">
    <citation type="submission" date="2006-05" db="EMBL/GenBank/DDBJ databases">
        <authorList>
            <person name="Brown A.J.H."/>
        </authorList>
    </citation>
    <scope>NUCLEOTIDE SEQUENCE</scope>
</reference>
<evidence type="ECO:0000256" key="9">
    <source>
        <dbReference type="ARBA" id="ARBA00023040"/>
    </source>
</evidence>
<gene>
    <name evidence="18" type="primary">Rh2</name>
</gene>
<name>A1XRC5_NEOOE</name>
<dbReference type="PROSITE" id="PS00238">
    <property type="entry name" value="OPSIN"/>
    <property type="match status" value="1"/>
</dbReference>
<dbReference type="SUPFAM" id="SSF81321">
    <property type="entry name" value="Family A G protein-coupled receptor-like"/>
    <property type="match status" value="1"/>
</dbReference>
<dbReference type="PRINTS" id="PR00238">
    <property type="entry name" value="OPSIN"/>
</dbReference>
<comment type="similarity">
    <text evidence="15">Belongs to the G-protein coupled receptor 1 family. Opsin subfamily.</text>
</comment>
<evidence type="ECO:0000256" key="2">
    <source>
        <dbReference type="ARBA" id="ARBA00022543"/>
    </source>
</evidence>
<feature type="transmembrane region" description="Helical" evidence="15">
    <location>
        <begin position="46"/>
        <end position="73"/>
    </location>
</feature>
<feature type="transmembrane region" description="Helical" evidence="15">
    <location>
        <begin position="277"/>
        <end position="299"/>
    </location>
</feature>
<feature type="compositionally biased region" description="Low complexity" evidence="16">
    <location>
        <begin position="360"/>
        <end position="373"/>
    </location>
</feature>
<dbReference type="AlphaFoldDB" id="A1XRC5"/>
<keyword evidence="14" id="KW-0844">Vision</keyword>
<feature type="transmembrane region" description="Helical" evidence="15">
    <location>
        <begin position="305"/>
        <end position="327"/>
    </location>
</feature>
<evidence type="ECO:0000256" key="6">
    <source>
        <dbReference type="ARBA" id="ARBA00022925"/>
    </source>
</evidence>
<keyword evidence="8 15" id="KW-0157">Chromophore</keyword>
<evidence type="ECO:0000256" key="16">
    <source>
        <dbReference type="SAM" id="MobiDB-lite"/>
    </source>
</evidence>
<evidence type="ECO:0000313" key="18">
    <source>
        <dbReference type="EMBL" id="ABG37008.1"/>
    </source>
</evidence>
<evidence type="ECO:0000256" key="8">
    <source>
        <dbReference type="ARBA" id="ARBA00022991"/>
    </source>
</evidence>
<dbReference type="Gene3D" id="1.20.1070.10">
    <property type="entry name" value="Rhodopsin 7-helix transmembrane proteins"/>
    <property type="match status" value="1"/>
</dbReference>
<keyword evidence="11" id="KW-1015">Disulfide bond</keyword>
<keyword evidence="13 15" id="KW-0807">Transducer</keyword>
<keyword evidence="2 15" id="KW-0600">Photoreceptor protein</keyword>
<dbReference type="PROSITE" id="PS00237">
    <property type="entry name" value="G_PROTEIN_RECEP_F1_1"/>
    <property type="match status" value="1"/>
</dbReference>
<evidence type="ECO:0000256" key="1">
    <source>
        <dbReference type="ARBA" id="ARBA00004141"/>
    </source>
</evidence>
<dbReference type="FunFam" id="1.20.1070.10:FF:000044">
    <property type="entry name" value="Opsin, ultraviolet-sensitive"/>
    <property type="match status" value="1"/>
</dbReference>
<dbReference type="PANTHER" id="PTHR24240">
    <property type="entry name" value="OPSIN"/>
    <property type="match status" value="1"/>
</dbReference>
<dbReference type="CDD" id="cd15079">
    <property type="entry name" value="7tmA_photoreceptors_insect"/>
    <property type="match status" value="1"/>
</dbReference>
<keyword evidence="5 15" id="KW-0812">Transmembrane</keyword>
<evidence type="ECO:0000259" key="17">
    <source>
        <dbReference type="PROSITE" id="PS50262"/>
    </source>
</evidence>
<dbReference type="GO" id="GO:0007602">
    <property type="term" value="P:phototransduction"/>
    <property type="evidence" value="ECO:0007669"/>
    <property type="project" value="UniProtKB-KW"/>
</dbReference>
<evidence type="ECO:0000256" key="5">
    <source>
        <dbReference type="ARBA" id="ARBA00022692"/>
    </source>
</evidence>
<dbReference type="PRINTS" id="PR00578">
    <property type="entry name" value="OPSINLTRLEYE"/>
</dbReference>
<dbReference type="InterPro" id="IPR017452">
    <property type="entry name" value="GPCR_Rhodpsn_7TM"/>
</dbReference>
<evidence type="ECO:0000256" key="10">
    <source>
        <dbReference type="ARBA" id="ARBA00023136"/>
    </source>
</evidence>
<dbReference type="InterPro" id="IPR027430">
    <property type="entry name" value="Retinal_BS"/>
</dbReference>
<dbReference type="InterPro" id="IPR000276">
    <property type="entry name" value="GPCR_Rhodpsn"/>
</dbReference>
<feature type="transmembrane region" description="Helical" evidence="15">
    <location>
        <begin position="122"/>
        <end position="144"/>
    </location>
</feature>
<feature type="transmembrane region" description="Helical" evidence="15">
    <location>
        <begin position="165"/>
        <end position="187"/>
    </location>
</feature>
<dbReference type="Pfam" id="PF00001">
    <property type="entry name" value="7tm_1"/>
    <property type="match status" value="1"/>
</dbReference>
<protein>
    <submittedName>
        <fullName evidence="18">Opsin</fullName>
    </submittedName>
</protein>
<evidence type="ECO:0000256" key="12">
    <source>
        <dbReference type="ARBA" id="ARBA00023170"/>
    </source>
</evidence>
<dbReference type="GO" id="GO:0007601">
    <property type="term" value="P:visual perception"/>
    <property type="evidence" value="ECO:0007669"/>
    <property type="project" value="UniProtKB-KW"/>
</dbReference>
<sequence length="373" mass="41997">MSYYDDSASAAYTNPYGNHTVVDTVPADMLHLIDSHWYGFPPLNDMWYGILAFFISVTGILAVGGNFVVIWVFKCTKALRSPLNYYVVNLAISDFTLMACMCPPVVINSYYRTWIFGPTFCYVYAAIGSLTGCASIFTMCLISYDRYNVIVKGIGGKPSPPARQMLIILLVWLHFKPPGTFAPFFGWSRYVPEGNMTACGTDYLRGSILDQTYLWSYTTWCYFMTFVFIVYCYWFIVAAVRNHEKAMREQAKKMGVKSLRGDATLQKKSADCKLAKIALINVSLWFMAWTPYAIINIAGLTNKEIVTPLFFIWGSVFAKANTVYNPIEYAISHPKYKGALYQKLPWLQCAPDVPEDDSKSTASTTTTGGEEKA</sequence>